<dbReference type="FunFam" id="3.50.30.30:FF:000008">
    <property type="entry name" value="Glutamate carboxypeptidase 2"/>
    <property type="match status" value="1"/>
</dbReference>
<evidence type="ECO:0000256" key="3">
    <source>
        <dbReference type="SAM" id="MobiDB-lite"/>
    </source>
</evidence>
<feature type="region of interest" description="Disordered" evidence="3">
    <location>
        <begin position="412"/>
        <end position="440"/>
    </location>
</feature>
<proteinExistence type="inferred from homology"/>
<dbReference type="InterPro" id="IPR007365">
    <property type="entry name" value="TFR-like_dimer_dom"/>
</dbReference>
<dbReference type="InterPro" id="IPR046450">
    <property type="entry name" value="PA_dom_sf"/>
</dbReference>
<dbReference type="SUPFAM" id="SSF53187">
    <property type="entry name" value="Zn-dependent exopeptidases"/>
    <property type="match status" value="1"/>
</dbReference>
<sequence>MPPVLHRMASQPPSYTAPLGDDDKVPLLVDDEKRAHARHGLADEELGDSGGDGGDDDGHAAFFAAAARSRSRHRAITLAFVAAFATIYACLFGASLPSLVTDGLADMAADLRHQLGAAIPRPHCPHAAAVAAYRSALDNLESISAAPIPAASHGHRNHLEHLEQSFLAIPSAKGARDALERYTRHAHYAGLDADYHLALQVLDEWAGLLGIDLPDNRTQLVFDAGSNESKDHVQGKGHATGPRAWTDTYSVWLNYPINSSLTLSRPRPSDGDDDQPAPEPYFTAALKEDVLDQDPTSAKGVPTFHGYSASGSASGQIVYAGMGRREDFDGLAARGIDVRGKVVLVSYGGVFRGLKVRAAQEAGAVACLIYTDPIEDGNVTVGNGYAAYPDGPARHPSAVQRGSVQGLSIYPGDPATPEKPSYRNATRLDPDTADSLPKIPSLPLSYQDARPLLESLRGKGVPARDINDRMPGALPGIEYWTGPSDDVAHVENHVDLEVRDIWNTYAVLPGLVDSEVVIMGNHRDAWTFGAADPNSGTAAFHETIKGLGELYRRGWRPLRTIMFASWDAEEYGLVGSTEFGEDHAEWIRDNAVAYHNADVSVSGSQFHAFASPSLAGLLQHSAASVADPNAQGGDAGTGAGAGANITLDTVSPLGSGSDFTVFLQYLGIASTDMGYSARAGGTDPVYMYHSNYDSFYWMDKFGDPGFRRHEAASKVLGLAAIRTAASLFSPIDVKAYAAKLEAYLDDVDKVARDGDGAGVLGGRVDVDLRRVRRAIRHVQRAAAGVDKERAALERAVDKLLEKRRRTSAAADSHHGHGGHDGALRKVLGRVRRLNEKVRLFEQGFIDPQGLPGRTWYKHLGVAPGRWLGYGATTLPGLTESITLDGGRGAQHEADRLAKHLEAMARRLQRH</sequence>
<keyword evidence="8" id="KW-0378">Hydrolase</keyword>
<feature type="domain" description="Peptidase M28" evidence="7">
    <location>
        <begin position="503"/>
        <end position="695"/>
    </location>
</feature>
<dbReference type="AlphaFoldDB" id="A0A5C3F562"/>
<dbReference type="Pfam" id="PF02225">
    <property type="entry name" value="PA"/>
    <property type="match status" value="1"/>
</dbReference>
<feature type="domain" description="PA" evidence="5">
    <location>
        <begin position="314"/>
        <end position="391"/>
    </location>
</feature>
<dbReference type="InterPro" id="IPR039373">
    <property type="entry name" value="Peptidase_M28B"/>
</dbReference>
<dbReference type="Proteomes" id="UP000323386">
    <property type="component" value="Unassembled WGS sequence"/>
</dbReference>
<dbReference type="Gene3D" id="3.50.30.30">
    <property type="match status" value="1"/>
</dbReference>
<reference evidence="8 9" key="1">
    <citation type="submission" date="2018-03" db="EMBL/GenBank/DDBJ databases">
        <authorList>
            <person name="Guldener U."/>
        </authorList>
    </citation>
    <scope>NUCLEOTIDE SEQUENCE [LARGE SCALE GENOMIC DNA]</scope>
    <source>
        <strain evidence="8 9">DAOM196992</strain>
    </source>
</reference>
<name>A0A5C3F562_9BASI</name>
<dbReference type="Pfam" id="PF04389">
    <property type="entry name" value="Peptidase_M28"/>
    <property type="match status" value="1"/>
</dbReference>
<keyword evidence="4" id="KW-1133">Transmembrane helix</keyword>
<dbReference type="InterPro" id="IPR003137">
    <property type="entry name" value="PA_domain"/>
</dbReference>
<evidence type="ECO:0000313" key="8">
    <source>
        <dbReference type="EMBL" id="SPO39116.1"/>
    </source>
</evidence>
<keyword evidence="9" id="KW-1185">Reference proteome</keyword>
<feature type="transmembrane region" description="Helical" evidence="4">
    <location>
        <begin position="75"/>
        <end position="96"/>
    </location>
</feature>
<evidence type="ECO:0000259" key="5">
    <source>
        <dbReference type="Pfam" id="PF02225"/>
    </source>
</evidence>
<dbReference type="GO" id="GO:0004180">
    <property type="term" value="F:carboxypeptidase activity"/>
    <property type="evidence" value="ECO:0007669"/>
    <property type="project" value="UniProtKB-KW"/>
</dbReference>
<feature type="compositionally biased region" description="Basic and acidic residues" evidence="3">
    <location>
        <begin position="21"/>
        <end position="34"/>
    </location>
</feature>
<evidence type="ECO:0000259" key="7">
    <source>
        <dbReference type="Pfam" id="PF04389"/>
    </source>
</evidence>
<organism evidence="8 9">
    <name type="scientific">Pseudozyma flocculosa</name>
    <dbReference type="NCBI Taxonomy" id="84751"/>
    <lineage>
        <taxon>Eukaryota</taxon>
        <taxon>Fungi</taxon>
        <taxon>Dikarya</taxon>
        <taxon>Basidiomycota</taxon>
        <taxon>Ustilaginomycotina</taxon>
        <taxon>Ustilaginomycetes</taxon>
        <taxon>Ustilaginales</taxon>
        <taxon>Ustilaginaceae</taxon>
        <taxon>Pseudozyma</taxon>
    </lineage>
</organism>
<dbReference type="OrthoDB" id="5841748at2759"/>
<evidence type="ECO:0000256" key="1">
    <source>
        <dbReference type="ARBA" id="ARBA00005634"/>
    </source>
</evidence>
<accession>A0A5C3F562</accession>
<evidence type="ECO:0000313" key="9">
    <source>
        <dbReference type="Proteomes" id="UP000323386"/>
    </source>
</evidence>
<comment type="similarity">
    <text evidence="1">Belongs to the peptidase M28 family. M28B subfamily.</text>
</comment>
<dbReference type="FunFam" id="3.40.630.10:FF:000101">
    <property type="entry name" value="N-acetylated alpha-linked acidic dipeptidase like 1"/>
    <property type="match status" value="1"/>
</dbReference>
<dbReference type="Gene3D" id="3.40.630.10">
    <property type="entry name" value="Zn peptidases"/>
    <property type="match status" value="1"/>
</dbReference>
<dbReference type="Gene3D" id="1.20.930.40">
    <property type="entry name" value="Transferrin receptor-like, dimerisation domain"/>
    <property type="match status" value="1"/>
</dbReference>
<feature type="domain" description="Transferrin receptor-like dimerisation" evidence="6">
    <location>
        <begin position="767"/>
        <end position="907"/>
    </location>
</feature>
<keyword evidence="8" id="KW-0645">Protease</keyword>
<evidence type="ECO:0000256" key="2">
    <source>
        <dbReference type="SAM" id="Coils"/>
    </source>
</evidence>
<keyword evidence="2" id="KW-0175">Coiled coil</keyword>
<dbReference type="PANTHER" id="PTHR10404">
    <property type="entry name" value="N-ACETYLATED-ALPHA-LINKED ACIDIC DIPEPTIDASE"/>
    <property type="match status" value="1"/>
</dbReference>
<dbReference type="InterPro" id="IPR007484">
    <property type="entry name" value="Peptidase_M28"/>
</dbReference>
<gene>
    <name evidence="8" type="ORF">PSFLO_04595</name>
</gene>
<keyword evidence="8" id="KW-0121">Carboxypeptidase</keyword>
<dbReference type="CDD" id="cd02121">
    <property type="entry name" value="PA_GCPII_like"/>
    <property type="match status" value="1"/>
</dbReference>
<feature type="region of interest" description="Disordered" evidence="3">
    <location>
        <begin position="1"/>
        <end position="54"/>
    </location>
</feature>
<dbReference type="CDD" id="cd08022">
    <property type="entry name" value="M28_PSMA_like"/>
    <property type="match status" value="1"/>
</dbReference>
<dbReference type="InterPro" id="IPR036757">
    <property type="entry name" value="TFR-like_dimer_dom_sf"/>
</dbReference>
<evidence type="ECO:0000256" key="4">
    <source>
        <dbReference type="SAM" id="Phobius"/>
    </source>
</evidence>
<feature type="coiled-coil region" evidence="2">
    <location>
        <begin position="782"/>
        <end position="809"/>
    </location>
</feature>
<keyword evidence="4" id="KW-0472">Membrane</keyword>
<evidence type="ECO:0000259" key="6">
    <source>
        <dbReference type="Pfam" id="PF04253"/>
    </source>
</evidence>
<keyword evidence="4" id="KW-0812">Transmembrane</keyword>
<protein>
    <submittedName>
        <fullName evidence="8">Related to glutamate carboxypeptidase II</fullName>
    </submittedName>
</protein>
<dbReference type="SUPFAM" id="SSF47672">
    <property type="entry name" value="Transferrin receptor-like dimerisation domain"/>
    <property type="match status" value="1"/>
</dbReference>
<dbReference type="SUPFAM" id="SSF52025">
    <property type="entry name" value="PA domain"/>
    <property type="match status" value="1"/>
</dbReference>
<dbReference type="PANTHER" id="PTHR10404:SF46">
    <property type="entry name" value="VACUOLAR PROTEIN SORTING-ASSOCIATED PROTEIN 70"/>
    <property type="match status" value="1"/>
</dbReference>
<dbReference type="Pfam" id="PF04253">
    <property type="entry name" value="TFR_dimer"/>
    <property type="match status" value="1"/>
</dbReference>
<dbReference type="EMBL" id="OOIP01000013">
    <property type="protein sequence ID" value="SPO39116.1"/>
    <property type="molecule type" value="Genomic_DNA"/>
</dbReference>